<reference evidence="2 3" key="1">
    <citation type="submission" date="2021-09" db="EMBL/GenBank/DDBJ databases">
        <title>Genomic insights and catalytic innovation underlie evolution of tropane alkaloids biosynthesis.</title>
        <authorList>
            <person name="Wang Y.-J."/>
            <person name="Tian T."/>
            <person name="Huang J.-P."/>
            <person name="Huang S.-X."/>
        </authorList>
    </citation>
    <scope>NUCLEOTIDE SEQUENCE [LARGE SCALE GENOMIC DNA]</scope>
    <source>
        <strain evidence="2">KIB-2018</strain>
        <tissue evidence="2">Leaf</tissue>
    </source>
</reference>
<gene>
    <name evidence="2" type="ORF">K2173_019971</name>
</gene>
<keyword evidence="3" id="KW-1185">Reference proteome</keyword>
<organism evidence="2 3">
    <name type="scientific">Erythroxylum novogranatense</name>
    <dbReference type="NCBI Taxonomy" id="1862640"/>
    <lineage>
        <taxon>Eukaryota</taxon>
        <taxon>Viridiplantae</taxon>
        <taxon>Streptophyta</taxon>
        <taxon>Embryophyta</taxon>
        <taxon>Tracheophyta</taxon>
        <taxon>Spermatophyta</taxon>
        <taxon>Magnoliopsida</taxon>
        <taxon>eudicotyledons</taxon>
        <taxon>Gunneridae</taxon>
        <taxon>Pentapetalae</taxon>
        <taxon>rosids</taxon>
        <taxon>fabids</taxon>
        <taxon>Malpighiales</taxon>
        <taxon>Erythroxylaceae</taxon>
        <taxon>Erythroxylum</taxon>
    </lineage>
</organism>
<sequence length="117" mass="13753">MKDELAALERNKTWSMVPLPLGHKAIGCRWVYKIKYNFDGSIERYKARLVAKGFTQMEGIDYKETFSPTAKLTTLRCLLTIAVARNWYTHQRDVHNTFLHGELHEEVYMSPPPRLRR</sequence>
<protein>
    <recommendedName>
        <fullName evidence="1">Reverse transcriptase Ty1/copia-type domain-containing protein</fullName>
    </recommendedName>
</protein>
<dbReference type="Proteomes" id="UP001159364">
    <property type="component" value="Linkage Group LG01"/>
</dbReference>
<feature type="domain" description="Reverse transcriptase Ty1/copia-type" evidence="1">
    <location>
        <begin position="11"/>
        <end position="113"/>
    </location>
</feature>
<dbReference type="Pfam" id="PF07727">
    <property type="entry name" value="RVT_2"/>
    <property type="match status" value="1"/>
</dbReference>
<accession>A0AAV8U6L4</accession>
<dbReference type="EMBL" id="JAIWQS010000001">
    <property type="protein sequence ID" value="KAJ8774967.1"/>
    <property type="molecule type" value="Genomic_DNA"/>
</dbReference>
<dbReference type="SUPFAM" id="SSF56672">
    <property type="entry name" value="DNA/RNA polymerases"/>
    <property type="match status" value="1"/>
</dbReference>
<dbReference type="InterPro" id="IPR013103">
    <property type="entry name" value="RVT_2"/>
</dbReference>
<evidence type="ECO:0000259" key="1">
    <source>
        <dbReference type="Pfam" id="PF07727"/>
    </source>
</evidence>
<dbReference type="InterPro" id="IPR043502">
    <property type="entry name" value="DNA/RNA_pol_sf"/>
</dbReference>
<proteinExistence type="predicted"/>
<comment type="caution">
    <text evidence="2">The sequence shown here is derived from an EMBL/GenBank/DDBJ whole genome shotgun (WGS) entry which is preliminary data.</text>
</comment>
<evidence type="ECO:0000313" key="3">
    <source>
        <dbReference type="Proteomes" id="UP001159364"/>
    </source>
</evidence>
<evidence type="ECO:0000313" key="2">
    <source>
        <dbReference type="EMBL" id="KAJ8774967.1"/>
    </source>
</evidence>
<dbReference type="AlphaFoldDB" id="A0AAV8U6L4"/>
<name>A0AAV8U6L4_9ROSI</name>